<dbReference type="AlphaFoldDB" id="A0A9N8P9X0"/>
<comment type="caution">
    <text evidence="1">The sequence shown here is derived from an EMBL/GenBank/DDBJ whole genome shotgun (WGS) entry which is preliminary data.</text>
</comment>
<sequence length="67" mass="7189">MSDLELSYIGAPPPTLPSANIFDFIFSNPLRKNGPVSDHAPDTQSRNHVISNIAPHKPLLVDPLTGG</sequence>
<evidence type="ECO:0000313" key="1">
    <source>
        <dbReference type="EMBL" id="CAD0087139.1"/>
    </source>
</evidence>
<name>A0A9N8P9X0_9PEZI</name>
<proteinExistence type="predicted"/>
<reference evidence="1" key="1">
    <citation type="submission" date="2020-06" db="EMBL/GenBank/DDBJ databases">
        <authorList>
            <person name="Onetto C."/>
        </authorList>
    </citation>
    <scope>NUCLEOTIDE SEQUENCE</scope>
</reference>
<dbReference type="EMBL" id="CAIJEO010000002">
    <property type="protein sequence ID" value="CAD0087139.1"/>
    <property type="molecule type" value="Genomic_DNA"/>
</dbReference>
<accession>A0A9N8P9X0</accession>
<keyword evidence="2" id="KW-1185">Reference proteome</keyword>
<evidence type="ECO:0000313" key="2">
    <source>
        <dbReference type="Proteomes" id="UP000714618"/>
    </source>
</evidence>
<organism evidence="1 2">
    <name type="scientific">Aureobasidium mustum</name>
    <dbReference type="NCBI Taxonomy" id="2773714"/>
    <lineage>
        <taxon>Eukaryota</taxon>
        <taxon>Fungi</taxon>
        <taxon>Dikarya</taxon>
        <taxon>Ascomycota</taxon>
        <taxon>Pezizomycotina</taxon>
        <taxon>Dothideomycetes</taxon>
        <taxon>Dothideomycetidae</taxon>
        <taxon>Dothideales</taxon>
        <taxon>Saccotheciaceae</taxon>
        <taxon>Aureobasidium</taxon>
    </lineage>
</organism>
<protein>
    <submittedName>
        <fullName evidence="1">Uncharacterized protein</fullName>
    </submittedName>
</protein>
<dbReference type="Proteomes" id="UP000714618">
    <property type="component" value="Unassembled WGS sequence"/>
</dbReference>
<gene>
    <name evidence="1" type="ORF">AWRI4233_LOCUS1236</name>
</gene>